<evidence type="ECO:0000313" key="11">
    <source>
        <dbReference type="Proteomes" id="UP000295696"/>
    </source>
</evidence>
<protein>
    <submittedName>
        <fullName evidence="10">Na+-transporting NADH:ubiquinone oxidoreductase subunit B</fullName>
    </submittedName>
</protein>
<dbReference type="OrthoDB" id="9776359at2"/>
<dbReference type="Pfam" id="PF03116">
    <property type="entry name" value="NQR2_RnfD_RnfE"/>
    <property type="match status" value="1"/>
</dbReference>
<feature type="transmembrane region" description="Helical" evidence="9">
    <location>
        <begin position="136"/>
        <end position="163"/>
    </location>
</feature>
<keyword evidence="10" id="KW-0830">Ubiquinone</keyword>
<keyword evidence="6" id="KW-1278">Translocase</keyword>
<keyword evidence="2" id="KW-0597">Phosphoprotein</keyword>
<keyword evidence="5 9" id="KW-0812">Transmembrane</keyword>
<feature type="transmembrane region" description="Helical" evidence="9">
    <location>
        <begin position="106"/>
        <end position="124"/>
    </location>
</feature>
<feature type="transmembrane region" description="Helical" evidence="9">
    <location>
        <begin position="201"/>
        <end position="218"/>
    </location>
</feature>
<dbReference type="PANTHER" id="PTHR30578">
    <property type="entry name" value="ELECTRON TRANSPORT COMPLEX PROTEIN RNFD"/>
    <property type="match status" value="1"/>
</dbReference>
<evidence type="ECO:0000256" key="1">
    <source>
        <dbReference type="ARBA" id="ARBA00022448"/>
    </source>
</evidence>
<dbReference type="EMBL" id="SLZU01000002">
    <property type="protein sequence ID" value="TCS66477.1"/>
    <property type="molecule type" value="Genomic_DNA"/>
</dbReference>
<evidence type="ECO:0000256" key="2">
    <source>
        <dbReference type="ARBA" id="ARBA00022553"/>
    </source>
</evidence>
<organism evidence="10 11">
    <name type="scientific">Primorskyibacter sedentarius</name>
    <dbReference type="NCBI Taxonomy" id="745311"/>
    <lineage>
        <taxon>Bacteria</taxon>
        <taxon>Pseudomonadati</taxon>
        <taxon>Pseudomonadota</taxon>
        <taxon>Alphaproteobacteria</taxon>
        <taxon>Rhodobacterales</taxon>
        <taxon>Roseobacteraceae</taxon>
        <taxon>Primorskyibacter</taxon>
    </lineage>
</organism>
<evidence type="ECO:0000256" key="8">
    <source>
        <dbReference type="ARBA" id="ARBA00023136"/>
    </source>
</evidence>
<feature type="transmembrane region" description="Helical" evidence="9">
    <location>
        <begin position="230"/>
        <end position="251"/>
    </location>
</feature>
<feature type="transmembrane region" description="Helical" evidence="9">
    <location>
        <begin position="62"/>
        <end position="86"/>
    </location>
</feature>
<keyword evidence="3" id="KW-0285">Flavoprotein</keyword>
<evidence type="ECO:0000313" key="10">
    <source>
        <dbReference type="EMBL" id="TCS66477.1"/>
    </source>
</evidence>
<evidence type="ECO:0000256" key="5">
    <source>
        <dbReference type="ARBA" id="ARBA00022692"/>
    </source>
</evidence>
<reference evidence="10 11" key="1">
    <citation type="submission" date="2019-03" db="EMBL/GenBank/DDBJ databases">
        <title>Genomic Encyclopedia of Type Strains, Phase IV (KMG-IV): sequencing the most valuable type-strain genomes for metagenomic binning, comparative biology and taxonomic classification.</title>
        <authorList>
            <person name="Goeker M."/>
        </authorList>
    </citation>
    <scope>NUCLEOTIDE SEQUENCE [LARGE SCALE GENOMIC DNA]</scope>
    <source>
        <strain evidence="10 11">DSM 104836</strain>
    </source>
</reference>
<feature type="transmembrane region" description="Helical" evidence="9">
    <location>
        <begin position="12"/>
        <end position="29"/>
    </location>
</feature>
<dbReference type="Proteomes" id="UP000295696">
    <property type="component" value="Unassembled WGS sequence"/>
</dbReference>
<dbReference type="GO" id="GO:0005886">
    <property type="term" value="C:plasma membrane"/>
    <property type="evidence" value="ECO:0007669"/>
    <property type="project" value="TreeGrafter"/>
</dbReference>
<proteinExistence type="predicted"/>
<evidence type="ECO:0000256" key="4">
    <source>
        <dbReference type="ARBA" id="ARBA00022643"/>
    </source>
</evidence>
<keyword evidence="8 9" id="KW-0472">Membrane</keyword>
<evidence type="ECO:0000256" key="9">
    <source>
        <dbReference type="SAM" id="Phobius"/>
    </source>
</evidence>
<evidence type="ECO:0000256" key="3">
    <source>
        <dbReference type="ARBA" id="ARBA00022630"/>
    </source>
</evidence>
<sequence>MIRGIWDRETVALALLASVFPIAATWLLAEGLEGVFRLVFFLLVAGIWHILWMLARAQPPSFAGAITALCLAILAPEDLGLTALLVSTSFGVVIADLAFGGWGRNVLNPATVALAFMGFGFPAAPWPDLAVQLGWAVAPALLLGVALGVTAAPLVLGAGVVLVSAHLWGIDFSETGTALAVVLALLVCDPVASASTRPGRWLNGALYGGLGLLFTLHWQDAAPVQMAVSAALLASLAAPLFDEIAISLWLLRRRKRHG</sequence>
<name>A0A4R3JK17_9RHOB</name>
<dbReference type="RefSeq" id="WP_132242586.1">
    <property type="nucleotide sequence ID" value="NZ_SLZU01000002.1"/>
</dbReference>
<keyword evidence="4" id="KW-0288">FMN</keyword>
<dbReference type="AlphaFoldDB" id="A0A4R3JK17"/>
<evidence type="ECO:0000256" key="6">
    <source>
        <dbReference type="ARBA" id="ARBA00022967"/>
    </source>
</evidence>
<keyword evidence="7 9" id="KW-1133">Transmembrane helix</keyword>
<keyword evidence="11" id="KW-1185">Reference proteome</keyword>
<comment type="caution">
    <text evidence="10">The sequence shown here is derived from an EMBL/GenBank/DDBJ whole genome shotgun (WGS) entry which is preliminary data.</text>
</comment>
<keyword evidence="1" id="KW-0813">Transport</keyword>
<dbReference type="InterPro" id="IPR004338">
    <property type="entry name" value="NqrB/RnfD"/>
</dbReference>
<feature type="transmembrane region" description="Helical" evidence="9">
    <location>
        <begin position="35"/>
        <end position="55"/>
    </location>
</feature>
<accession>A0A4R3JK17</accession>
<evidence type="ECO:0000256" key="7">
    <source>
        <dbReference type="ARBA" id="ARBA00022989"/>
    </source>
</evidence>
<dbReference type="PANTHER" id="PTHR30578:SF1">
    <property type="entry name" value="NA(+)-TRANSLOCATING NADH-QUINONE REDUCTASE SUBUNIT B"/>
    <property type="match status" value="1"/>
</dbReference>
<gene>
    <name evidence="10" type="ORF">EDD52_102294</name>
</gene>
<dbReference type="GO" id="GO:0055085">
    <property type="term" value="P:transmembrane transport"/>
    <property type="evidence" value="ECO:0007669"/>
    <property type="project" value="InterPro"/>
</dbReference>